<evidence type="ECO:0000256" key="1">
    <source>
        <dbReference type="SAM" id="SignalP"/>
    </source>
</evidence>
<proteinExistence type="predicted"/>
<reference evidence="2 3" key="1">
    <citation type="submission" date="2017-04" db="EMBL/GenBank/DDBJ databases">
        <authorList>
            <person name="Afonso C.L."/>
            <person name="Miller P.J."/>
            <person name="Scott M.A."/>
            <person name="Spackman E."/>
            <person name="Goraichik I."/>
            <person name="Dimitrov K.M."/>
            <person name="Suarez D.L."/>
            <person name="Swayne D.E."/>
        </authorList>
    </citation>
    <scope>NUCLEOTIDE SEQUENCE [LARGE SCALE GENOMIC DNA]</scope>
    <source>
        <strain evidence="2 3">KR-140</strain>
    </source>
</reference>
<dbReference type="Proteomes" id="UP000192582">
    <property type="component" value="Unassembled WGS sequence"/>
</dbReference>
<feature type="chain" id="PRO_5012935639" evidence="1">
    <location>
        <begin position="24"/>
        <end position="400"/>
    </location>
</feature>
<dbReference type="RefSeq" id="WP_084047182.1">
    <property type="nucleotide sequence ID" value="NZ_FWWU01000008.1"/>
</dbReference>
<gene>
    <name evidence="2" type="ORF">SAMN00790413_03260</name>
</gene>
<evidence type="ECO:0000313" key="2">
    <source>
        <dbReference type="EMBL" id="SMB85090.1"/>
    </source>
</evidence>
<dbReference type="AlphaFoldDB" id="A0A1W1UVL5"/>
<dbReference type="InterPro" id="IPR050583">
    <property type="entry name" value="Mycobacterial_A85_antigen"/>
</dbReference>
<dbReference type="SUPFAM" id="SSF53474">
    <property type="entry name" value="alpha/beta-Hydrolases"/>
    <property type="match status" value="1"/>
</dbReference>
<protein>
    <submittedName>
        <fullName evidence="2">Enterochelin esterase</fullName>
    </submittedName>
</protein>
<accession>A0A1W1UVL5</accession>
<dbReference type="EMBL" id="FWWU01000008">
    <property type="protein sequence ID" value="SMB85090.1"/>
    <property type="molecule type" value="Genomic_DNA"/>
</dbReference>
<sequence length="400" mass="42237">MSFLAPRLSAALLSLALLSPATAGGAEGAGVARPLMPDFAATPPWPVDCDPPMNRTDGCRLRVALPVGIPLPAPGELKIVPGTDRLTVLYRPPGAAREVTMCCGVYLPLAPIPGTGVWAVTAQIKDLAHAILSLRVDVAGLPSPAQANTVWRGPQAPTAISRTRVLSGKIDRFVLKSGNSLVGTREITVYTPPNWTKAERLPAVYLGDGGMVLGLARSLEPALAKGGAPRVILVGIESARPTYGEAYTREGDLRAQEYLEGWEGGRARFEAHEQFVLTAVLPHVERAYHLSPSPQDRVVGGASNGGAWAISMAARHPDVFRGVLAMSPSNAGLQNAPHPAARVFASGGTLELPFLEAARQYTALARGAGRPTRLVTLVGGHDAFLWEEIFPAGVTFTLER</sequence>
<dbReference type="PANTHER" id="PTHR48098">
    <property type="entry name" value="ENTEROCHELIN ESTERASE-RELATED"/>
    <property type="match status" value="1"/>
</dbReference>
<name>A0A1W1UVL5_9DEIO</name>
<feature type="signal peptide" evidence="1">
    <location>
        <begin position="1"/>
        <end position="23"/>
    </location>
</feature>
<dbReference type="Pfam" id="PF00756">
    <property type="entry name" value="Esterase"/>
    <property type="match status" value="1"/>
</dbReference>
<keyword evidence="1" id="KW-0732">Signal</keyword>
<dbReference type="InterPro" id="IPR029058">
    <property type="entry name" value="AB_hydrolase_fold"/>
</dbReference>
<evidence type="ECO:0000313" key="3">
    <source>
        <dbReference type="Proteomes" id="UP000192582"/>
    </source>
</evidence>
<dbReference type="PANTHER" id="PTHR48098:SF6">
    <property type="entry name" value="FERRI-BACILLIBACTIN ESTERASE BESA"/>
    <property type="match status" value="1"/>
</dbReference>
<organism evidence="2 3">
    <name type="scientific">Deinococcus hopiensis KR-140</name>
    <dbReference type="NCBI Taxonomy" id="695939"/>
    <lineage>
        <taxon>Bacteria</taxon>
        <taxon>Thermotogati</taxon>
        <taxon>Deinococcota</taxon>
        <taxon>Deinococci</taxon>
        <taxon>Deinococcales</taxon>
        <taxon>Deinococcaceae</taxon>
        <taxon>Deinococcus</taxon>
    </lineage>
</organism>
<dbReference type="OrthoDB" id="9775130at2"/>
<dbReference type="STRING" id="695939.SAMN00790413_03260"/>
<dbReference type="InterPro" id="IPR000801">
    <property type="entry name" value="Esterase-like"/>
</dbReference>
<dbReference type="Gene3D" id="3.40.50.1820">
    <property type="entry name" value="alpha/beta hydrolase"/>
    <property type="match status" value="1"/>
</dbReference>
<keyword evidence="3" id="KW-1185">Reference proteome</keyword>